<keyword evidence="1" id="KW-1133">Transmembrane helix</keyword>
<sequence length="78" mass="8318">MWATKAILGEELWLTGHPRDVAVAVDAAATGAVLIGLLGAWHRRPMPAAAGTGAAMLLLLGYWELMAGYYDTHQAERA</sequence>
<feature type="transmembrane region" description="Helical" evidence="1">
    <location>
        <begin position="21"/>
        <end position="41"/>
    </location>
</feature>
<evidence type="ECO:0000313" key="2">
    <source>
        <dbReference type="EMBL" id="GAD81776.1"/>
    </source>
</evidence>
<reference evidence="2 3" key="1">
    <citation type="journal article" date="2014" name="BMC Genomics">
        <title>Genome based analysis of type-I polyketide synthase and nonribosomal peptide synthetase gene clusters in seven strains of five representative Nocardia species.</title>
        <authorList>
            <person name="Komaki H."/>
            <person name="Ichikawa N."/>
            <person name="Hosoyama A."/>
            <person name="Takahashi-Nakaguchi A."/>
            <person name="Matsuzawa T."/>
            <person name="Suzuki K."/>
            <person name="Fujita N."/>
            <person name="Gonoi T."/>
        </authorList>
    </citation>
    <scope>NUCLEOTIDE SEQUENCE [LARGE SCALE GENOMIC DNA]</scope>
    <source>
        <strain evidence="2 3">NBRC 15531</strain>
    </source>
</reference>
<keyword evidence="1" id="KW-0812">Transmembrane</keyword>
<accession>U5E687</accession>
<protein>
    <submittedName>
        <fullName evidence="2">Uncharacterized protein</fullName>
    </submittedName>
</protein>
<proteinExistence type="predicted"/>
<keyword evidence="1" id="KW-0472">Membrane</keyword>
<dbReference type="EMBL" id="BAFO02000005">
    <property type="protein sequence ID" value="GAD81776.1"/>
    <property type="molecule type" value="Genomic_DNA"/>
</dbReference>
<organism evidence="2 3">
    <name type="scientific">Nocardia asteroides NBRC 15531</name>
    <dbReference type="NCBI Taxonomy" id="1110697"/>
    <lineage>
        <taxon>Bacteria</taxon>
        <taxon>Bacillati</taxon>
        <taxon>Actinomycetota</taxon>
        <taxon>Actinomycetes</taxon>
        <taxon>Mycobacteriales</taxon>
        <taxon>Nocardiaceae</taxon>
        <taxon>Nocardia</taxon>
    </lineage>
</organism>
<feature type="transmembrane region" description="Helical" evidence="1">
    <location>
        <begin position="48"/>
        <end position="70"/>
    </location>
</feature>
<name>U5E687_NOCAS</name>
<gene>
    <name evidence="2" type="ORF">NCAST_05_02120</name>
</gene>
<dbReference type="Proteomes" id="UP000017048">
    <property type="component" value="Unassembled WGS sequence"/>
</dbReference>
<evidence type="ECO:0000256" key="1">
    <source>
        <dbReference type="SAM" id="Phobius"/>
    </source>
</evidence>
<evidence type="ECO:0000313" key="3">
    <source>
        <dbReference type="Proteomes" id="UP000017048"/>
    </source>
</evidence>
<comment type="caution">
    <text evidence="2">The sequence shown here is derived from an EMBL/GenBank/DDBJ whole genome shotgun (WGS) entry which is preliminary data.</text>
</comment>
<keyword evidence="3" id="KW-1185">Reference proteome</keyword>
<dbReference type="AlphaFoldDB" id="U5E687"/>